<evidence type="ECO:0000313" key="2">
    <source>
        <dbReference type="Proteomes" id="UP000324748"/>
    </source>
</evidence>
<gene>
    <name evidence="1" type="ORF">PGT21_013567</name>
</gene>
<reference evidence="1 2" key="1">
    <citation type="submission" date="2019-05" db="EMBL/GenBank/DDBJ databases">
        <title>Emergence of the Ug99 lineage of the wheat stem rust pathogen through somatic hybridization.</title>
        <authorList>
            <person name="Li F."/>
            <person name="Upadhyaya N.M."/>
            <person name="Sperschneider J."/>
            <person name="Matny O."/>
            <person name="Nguyen-Phuc H."/>
            <person name="Mago R."/>
            <person name="Raley C."/>
            <person name="Miller M.E."/>
            <person name="Silverstein K.A.T."/>
            <person name="Henningsen E."/>
            <person name="Hirsch C.D."/>
            <person name="Visser B."/>
            <person name="Pretorius Z.A."/>
            <person name="Steffenson B.J."/>
            <person name="Schwessinger B."/>
            <person name="Dodds P.N."/>
            <person name="Figueroa M."/>
        </authorList>
    </citation>
    <scope>NUCLEOTIDE SEQUENCE [LARGE SCALE GENOMIC DNA]</scope>
    <source>
        <strain evidence="1">21-0</strain>
    </source>
</reference>
<dbReference type="OrthoDB" id="10269820at2759"/>
<proteinExistence type="predicted"/>
<name>A0A5B0QNS6_PUCGR</name>
<evidence type="ECO:0000313" key="1">
    <source>
        <dbReference type="EMBL" id="KAA1114554.1"/>
    </source>
</evidence>
<accession>A0A5B0QNS6</accession>
<keyword evidence="2" id="KW-1185">Reference proteome</keyword>
<comment type="caution">
    <text evidence="1">The sequence shown here is derived from an EMBL/GenBank/DDBJ whole genome shotgun (WGS) entry which is preliminary data.</text>
</comment>
<sequence length="62" mass="6657">MLRVGIRALGTPPVFELWIPGAKSGGARIEYRKVCMPDSMGPGSLSVKRSLELRGDSAPRMG</sequence>
<dbReference type="Proteomes" id="UP000324748">
    <property type="component" value="Unassembled WGS sequence"/>
</dbReference>
<organism evidence="1 2">
    <name type="scientific">Puccinia graminis f. sp. tritici</name>
    <dbReference type="NCBI Taxonomy" id="56615"/>
    <lineage>
        <taxon>Eukaryota</taxon>
        <taxon>Fungi</taxon>
        <taxon>Dikarya</taxon>
        <taxon>Basidiomycota</taxon>
        <taxon>Pucciniomycotina</taxon>
        <taxon>Pucciniomycetes</taxon>
        <taxon>Pucciniales</taxon>
        <taxon>Pucciniaceae</taxon>
        <taxon>Puccinia</taxon>
    </lineage>
</organism>
<dbReference type="EMBL" id="VSWC01000014">
    <property type="protein sequence ID" value="KAA1114554.1"/>
    <property type="molecule type" value="Genomic_DNA"/>
</dbReference>
<dbReference type="AlphaFoldDB" id="A0A5B0QNS6"/>
<protein>
    <submittedName>
        <fullName evidence="1">Uncharacterized protein</fullName>
    </submittedName>
</protein>